<comment type="caution">
    <text evidence="3">The sequence shown here is derived from an EMBL/GenBank/DDBJ whole genome shotgun (WGS) entry which is preliminary data.</text>
</comment>
<dbReference type="CDD" id="cd00060">
    <property type="entry name" value="FHA"/>
    <property type="match status" value="1"/>
</dbReference>
<dbReference type="Proteomes" id="UP000295832">
    <property type="component" value="Unassembled WGS sequence"/>
</dbReference>
<evidence type="ECO:0000259" key="2">
    <source>
        <dbReference type="PROSITE" id="PS50006"/>
    </source>
</evidence>
<dbReference type="InterPro" id="IPR008984">
    <property type="entry name" value="SMAD_FHA_dom_sf"/>
</dbReference>
<dbReference type="STRING" id="926561.GCA_000379025_01963"/>
<dbReference type="RefSeq" id="WP_134114588.1">
    <property type="nucleotide sequence ID" value="NZ_SOEG01000002.1"/>
</dbReference>
<keyword evidence="4" id="KW-1185">Reference proteome</keyword>
<evidence type="ECO:0000313" key="4">
    <source>
        <dbReference type="Proteomes" id="UP000295832"/>
    </source>
</evidence>
<organism evidence="3 4">
    <name type="scientific">Orenia marismortui</name>
    <dbReference type="NCBI Taxonomy" id="46469"/>
    <lineage>
        <taxon>Bacteria</taxon>
        <taxon>Bacillati</taxon>
        <taxon>Bacillota</taxon>
        <taxon>Clostridia</taxon>
        <taxon>Halanaerobiales</taxon>
        <taxon>Halobacteroidaceae</taxon>
        <taxon>Orenia</taxon>
    </lineage>
</organism>
<accession>A0A4V3H025</accession>
<feature type="domain" description="FHA" evidence="2">
    <location>
        <begin position="128"/>
        <end position="184"/>
    </location>
</feature>
<feature type="transmembrane region" description="Helical" evidence="1">
    <location>
        <begin position="46"/>
        <end position="66"/>
    </location>
</feature>
<dbReference type="InterPro" id="IPR000253">
    <property type="entry name" value="FHA_dom"/>
</dbReference>
<dbReference type="Gene3D" id="2.60.200.20">
    <property type="match status" value="1"/>
</dbReference>
<proteinExistence type="predicted"/>
<keyword evidence="1" id="KW-0472">Membrane</keyword>
<dbReference type="SUPFAM" id="SSF49879">
    <property type="entry name" value="SMAD/FHA domain"/>
    <property type="match status" value="1"/>
</dbReference>
<feature type="transmembrane region" description="Helical" evidence="1">
    <location>
        <begin position="72"/>
        <end position="89"/>
    </location>
</feature>
<reference evidence="3 4" key="1">
    <citation type="submission" date="2019-03" db="EMBL/GenBank/DDBJ databases">
        <title>Subsurface microbial communities from deep shales in Ohio and West Virginia, USA.</title>
        <authorList>
            <person name="Wrighton K."/>
        </authorList>
    </citation>
    <scope>NUCLEOTIDE SEQUENCE [LARGE SCALE GENOMIC DNA]</scope>
    <source>
        <strain evidence="3 4">MSL 6dP</strain>
    </source>
</reference>
<dbReference type="PROSITE" id="PS50006">
    <property type="entry name" value="FHA_DOMAIN"/>
    <property type="match status" value="1"/>
</dbReference>
<keyword evidence="1" id="KW-1133">Transmembrane helix</keyword>
<sequence length="214" mass="24743">MSKVLSFLSKILNLINLPKHIKKIFLKRKIRKYTTNNNDSNMILKLFNWLIIITVLSSIVYLNFTYKISRRLLIGELSLGIIICAFLLWKKKKGKKAKTKDPQIKKILLKDQNQNIINTWELRNEVSILIGKKTRVNQVDIDLSEAIYSSLISRQHGVLNKAGNKWYFEDIGSSNGSGIRRRNDSKKIRLAEGSPYQLYSGDILYIANTKLFVQ</sequence>
<keyword evidence="1" id="KW-0812">Transmembrane</keyword>
<name>A0A4V3H025_9FIRM</name>
<dbReference type="AlphaFoldDB" id="A0A4V3H025"/>
<protein>
    <submittedName>
        <fullName evidence="3">FHA domain-containing protein</fullName>
    </submittedName>
</protein>
<evidence type="ECO:0000256" key="1">
    <source>
        <dbReference type="SAM" id="Phobius"/>
    </source>
</evidence>
<dbReference type="EMBL" id="SOEG01000002">
    <property type="protein sequence ID" value="TDX58979.1"/>
    <property type="molecule type" value="Genomic_DNA"/>
</dbReference>
<evidence type="ECO:0000313" key="3">
    <source>
        <dbReference type="EMBL" id="TDX58979.1"/>
    </source>
</evidence>
<gene>
    <name evidence="3" type="ORF">C7959_102117</name>
</gene>
<dbReference type="Pfam" id="PF00498">
    <property type="entry name" value="FHA"/>
    <property type="match status" value="1"/>
</dbReference>